<reference evidence="1 2" key="1">
    <citation type="submission" date="2024-02" db="EMBL/GenBank/DDBJ databases">
        <title>complete genome of Flavobacterium ginsenosidimutans Str. YTB16.</title>
        <authorList>
            <person name="Wang Q."/>
        </authorList>
    </citation>
    <scope>NUCLEOTIDE SEQUENCE [LARGE SCALE GENOMIC DNA]</scope>
    <source>
        <strain evidence="1 2">YTB16</strain>
    </source>
</reference>
<evidence type="ECO:0000313" key="1">
    <source>
        <dbReference type="EMBL" id="WXK48371.1"/>
    </source>
</evidence>
<dbReference type="EMBL" id="CP147988">
    <property type="protein sequence ID" value="WXK48371.1"/>
    <property type="molecule type" value="Genomic_DNA"/>
</dbReference>
<dbReference type="RefSeq" id="WP_111290803.1">
    <property type="nucleotide sequence ID" value="NZ_CP147988.1"/>
</dbReference>
<protein>
    <submittedName>
        <fullName evidence="1">Uncharacterized protein</fullName>
    </submittedName>
</protein>
<evidence type="ECO:0000313" key="2">
    <source>
        <dbReference type="Proteomes" id="UP001447857"/>
    </source>
</evidence>
<name>A0ABZ2Q6A2_9FLAO</name>
<proteinExistence type="predicted"/>
<organism evidence="1 2">
    <name type="scientific">Flavobacterium ginsenosidimutans</name>
    <dbReference type="NCBI Taxonomy" id="687844"/>
    <lineage>
        <taxon>Bacteria</taxon>
        <taxon>Pseudomonadati</taxon>
        <taxon>Bacteroidota</taxon>
        <taxon>Flavobacteriia</taxon>
        <taxon>Flavobacteriales</taxon>
        <taxon>Flavobacteriaceae</taxon>
        <taxon>Flavobacterium</taxon>
    </lineage>
</organism>
<keyword evidence="2" id="KW-1185">Reference proteome</keyword>
<sequence length="287" mass="33556">MIDFDFYNDLKNEIFKILNDSGLKISLDQNINKILIDFFNLSSKILEPKKRNVFIVPDFEKQISLHHKKLEIQTIIQLAQDGGNLNCFQTNRIIQSKQIDHLSNEWNIFHFHLSLEPDKKTKFVKRGNLLLFAYVDENDIVFLGLDKHKDSFSDIKWLEILEKNYSHIMKKFLAPDLPPVEENFSTSDREKMWESGLSSGFMNINGKTYLCPGFGKVTSGYNIMVVKQSIDILNWITSIQDTIKKENVFFDNKLANLKLRIGEMTIEIYEKEKGNVFFEFPSLEIKK</sequence>
<accession>A0ABZ2Q6A2</accession>
<dbReference type="Proteomes" id="UP001447857">
    <property type="component" value="Chromosome"/>
</dbReference>
<gene>
    <name evidence="1" type="ORF">V6624_15185</name>
</gene>